<dbReference type="SMART" id="SM00240">
    <property type="entry name" value="FHA"/>
    <property type="match status" value="1"/>
</dbReference>
<feature type="domain" description="FHA" evidence="1">
    <location>
        <begin position="19"/>
        <end position="68"/>
    </location>
</feature>
<comment type="caution">
    <text evidence="2">The sequence shown here is derived from an EMBL/GenBank/DDBJ whole genome shotgun (WGS) entry which is preliminary data.</text>
</comment>
<sequence>MGIFNSIHSKTSIYLKPVHIFGRDSNTADTVISHQGSSRLHCVLRWQAGHWFVTDESKNGCFINGKRIEKGHSLCLAKGDVFSTCKNNSAAWTFEDESAPKPIILNKESSRWIELEPLNILPDENTPECQIVQQGQHWFFEKDHEHVSISEGFSFLMEGKHWHFFPNFLLQETEYVADQKREIPEIIFDVSRNEEHVGIIFRSQNEEFNLGRKIHHYLILELARHRLEDSDAQESDRGWMSNDLVLHRLGIDMNHLNIQIYRARKAIKEYSQNWSQHLIERRRGEMRLHECKIEINKGY</sequence>
<protein>
    <submittedName>
        <fullName evidence="2">FHA domain-containing protein</fullName>
    </submittedName>
</protein>
<dbReference type="Pfam" id="PF00498">
    <property type="entry name" value="FHA"/>
    <property type="match status" value="1"/>
</dbReference>
<dbReference type="PROSITE" id="PS50006">
    <property type="entry name" value="FHA_DOMAIN"/>
    <property type="match status" value="1"/>
</dbReference>
<proteinExistence type="predicted"/>
<dbReference type="PANTHER" id="PTHR23308">
    <property type="entry name" value="NUCLEAR INHIBITOR OF PROTEIN PHOSPHATASE-1"/>
    <property type="match status" value="1"/>
</dbReference>
<dbReference type="Proteomes" id="UP000315439">
    <property type="component" value="Unassembled WGS sequence"/>
</dbReference>
<evidence type="ECO:0000313" key="3">
    <source>
        <dbReference type="Proteomes" id="UP000315439"/>
    </source>
</evidence>
<dbReference type="RefSeq" id="WP_142893282.1">
    <property type="nucleotide sequence ID" value="NZ_ML660163.1"/>
</dbReference>
<accession>A0A545UEY5</accession>
<dbReference type="InterPro" id="IPR000253">
    <property type="entry name" value="FHA_dom"/>
</dbReference>
<keyword evidence="3" id="KW-1185">Reference proteome</keyword>
<dbReference type="OrthoDB" id="273564at2"/>
<dbReference type="InterPro" id="IPR050923">
    <property type="entry name" value="Cell_Proc_Reg/RNA_Proc"/>
</dbReference>
<name>A0A545UEY5_9GAMM</name>
<dbReference type="Gene3D" id="2.60.200.20">
    <property type="match status" value="1"/>
</dbReference>
<reference evidence="2 3" key="1">
    <citation type="submission" date="2019-07" db="EMBL/GenBank/DDBJ databases">
        <title>Draft genome for Aliikangiella sp. M105.</title>
        <authorList>
            <person name="Wang G."/>
        </authorList>
    </citation>
    <scope>NUCLEOTIDE SEQUENCE [LARGE SCALE GENOMIC DNA]</scope>
    <source>
        <strain evidence="2 3">M105</strain>
    </source>
</reference>
<dbReference type="SUPFAM" id="SSF49879">
    <property type="entry name" value="SMAD/FHA domain"/>
    <property type="match status" value="1"/>
</dbReference>
<dbReference type="InterPro" id="IPR008984">
    <property type="entry name" value="SMAD_FHA_dom_sf"/>
</dbReference>
<gene>
    <name evidence="2" type="ORF">FLL46_09540</name>
</gene>
<dbReference type="CDD" id="cd00060">
    <property type="entry name" value="FHA"/>
    <property type="match status" value="1"/>
</dbReference>
<dbReference type="AlphaFoldDB" id="A0A545UEY5"/>
<evidence type="ECO:0000313" key="2">
    <source>
        <dbReference type="EMBL" id="TQV88041.1"/>
    </source>
</evidence>
<dbReference type="EMBL" id="VIKS01000005">
    <property type="protein sequence ID" value="TQV88041.1"/>
    <property type="molecule type" value="Genomic_DNA"/>
</dbReference>
<organism evidence="2 3">
    <name type="scientific">Aliikangiella coralliicola</name>
    <dbReference type="NCBI Taxonomy" id="2592383"/>
    <lineage>
        <taxon>Bacteria</taxon>
        <taxon>Pseudomonadati</taxon>
        <taxon>Pseudomonadota</taxon>
        <taxon>Gammaproteobacteria</taxon>
        <taxon>Oceanospirillales</taxon>
        <taxon>Pleioneaceae</taxon>
        <taxon>Aliikangiella</taxon>
    </lineage>
</organism>
<evidence type="ECO:0000259" key="1">
    <source>
        <dbReference type="PROSITE" id="PS50006"/>
    </source>
</evidence>